<organism evidence="2 3">
    <name type="scientific">Papaver nudicaule</name>
    <name type="common">Iceland poppy</name>
    <dbReference type="NCBI Taxonomy" id="74823"/>
    <lineage>
        <taxon>Eukaryota</taxon>
        <taxon>Viridiplantae</taxon>
        <taxon>Streptophyta</taxon>
        <taxon>Embryophyta</taxon>
        <taxon>Tracheophyta</taxon>
        <taxon>Spermatophyta</taxon>
        <taxon>Magnoliopsida</taxon>
        <taxon>Ranunculales</taxon>
        <taxon>Papaveraceae</taxon>
        <taxon>Papaveroideae</taxon>
        <taxon>Papaver</taxon>
    </lineage>
</organism>
<feature type="domain" description="Ribosomal protein eL8/eL30/eS12/Gadd45" evidence="1">
    <location>
        <begin position="63"/>
        <end position="125"/>
    </location>
</feature>
<feature type="non-terminal residue" evidence="2">
    <location>
        <position position="1"/>
    </location>
</feature>
<evidence type="ECO:0000313" key="3">
    <source>
        <dbReference type="Proteomes" id="UP001177140"/>
    </source>
</evidence>
<sequence length="149" mass="16061">IESAKLSEGVLPEKIRIKKQFSIGVNEVTRILERMKPMSESGSTSPQPALDSCVKKGGSSVRLQAVIVAADCNPRWLTKHIPSLAYSRKVPLIFVRDKKGGSLRLGEIVKMKTAIVIGVKVTDSGINKLIGEILNDNGNVVTVGIPEAE</sequence>
<evidence type="ECO:0000259" key="1">
    <source>
        <dbReference type="Pfam" id="PF01248"/>
    </source>
</evidence>
<dbReference type="EMBL" id="JAJJMA010220592">
    <property type="protein sequence ID" value="MCL7041153.1"/>
    <property type="molecule type" value="Genomic_DNA"/>
</dbReference>
<dbReference type="PANTHER" id="PTHR47903:SF2">
    <property type="entry name" value="OS07G0636400 PROTEIN"/>
    <property type="match status" value="1"/>
</dbReference>
<dbReference type="InterPro" id="IPR029064">
    <property type="entry name" value="Ribosomal_eL30-like_sf"/>
</dbReference>
<gene>
    <name evidence="2" type="ORF">MKW94_007604</name>
</gene>
<dbReference type="Gene3D" id="3.30.1330.30">
    <property type="match status" value="1"/>
</dbReference>
<keyword evidence="3" id="KW-1185">Reference proteome</keyword>
<dbReference type="PANTHER" id="PTHR47903">
    <property type="entry name" value="OS07G0636400 PROTEIN"/>
    <property type="match status" value="1"/>
</dbReference>
<dbReference type="Pfam" id="PF01248">
    <property type="entry name" value="Ribosomal_L7Ae"/>
    <property type="match status" value="1"/>
</dbReference>
<name>A0AA41VHB9_PAPNU</name>
<evidence type="ECO:0000313" key="2">
    <source>
        <dbReference type="EMBL" id="MCL7041153.1"/>
    </source>
</evidence>
<comment type="caution">
    <text evidence="2">The sequence shown here is derived from an EMBL/GenBank/DDBJ whole genome shotgun (WGS) entry which is preliminary data.</text>
</comment>
<protein>
    <recommendedName>
        <fullName evidence="1">Ribosomal protein eL8/eL30/eS12/Gadd45 domain-containing protein</fullName>
    </recommendedName>
</protein>
<dbReference type="SUPFAM" id="SSF55315">
    <property type="entry name" value="L30e-like"/>
    <property type="match status" value="1"/>
</dbReference>
<dbReference type="AlphaFoldDB" id="A0AA41VHB9"/>
<reference evidence="2" key="1">
    <citation type="submission" date="2022-03" db="EMBL/GenBank/DDBJ databases">
        <title>A functionally conserved STORR gene fusion in Papaver species that diverged 16.8 million years ago.</title>
        <authorList>
            <person name="Catania T."/>
        </authorList>
    </citation>
    <scope>NUCLEOTIDE SEQUENCE</scope>
    <source>
        <strain evidence="2">S-191538</strain>
    </source>
</reference>
<dbReference type="Proteomes" id="UP001177140">
    <property type="component" value="Unassembled WGS sequence"/>
</dbReference>
<proteinExistence type="predicted"/>
<accession>A0AA41VHB9</accession>
<dbReference type="InterPro" id="IPR004038">
    <property type="entry name" value="Ribosomal_eL8/eL30/eS12/Gad45"/>
</dbReference>